<sequence length="129" mass="13827">MKLSSGLAASPVPRFLSPQSNGLFNNTYGPCPSEGKLWVGGACRGAACLKSNEAGVTRPTILEESQCASSSLPRLFLFLHRQVFPLAPQHCTAVVPVLGERNGTAKRQSVNFSGHGSRHHHQKTLTSVF</sequence>
<dbReference type="Proteomes" id="UP000735302">
    <property type="component" value="Unassembled WGS sequence"/>
</dbReference>
<keyword evidence="3" id="KW-1185">Reference proteome</keyword>
<proteinExistence type="predicted"/>
<reference evidence="2 3" key="1">
    <citation type="journal article" date="2021" name="Elife">
        <title>Chloroplast acquisition without the gene transfer in kleptoplastic sea slugs, Plakobranchus ocellatus.</title>
        <authorList>
            <person name="Maeda T."/>
            <person name="Takahashi S."/>
            <person name="Yoshida T."/>
            <person name="Shimamura S."/>
            <person name="Takaki Y."/>
            <person name="Nagai Y."/>
            <person name="Toyoda A."/>
            <person name="Suzuki Y."/>
            <person name="Arimoto A."/>
            <person name="Ishii H."/>
            <person name="Satoh N."/>
            <person name="Nishiyama T."/>
            <person name="Hasebe M."/>
            <person name="Maruyama T."/>
            <person name="Minagawa J."/>
            <person name="Obokata J."/>
            <person name="Shigenobu S."/>
        </authorList>
    </citation>
    <scope>NUCLEOTIDE SEQUENCE [LARGE SCALE GENOMIC DNA]</scope>
</reference>
<dbReference type="EMBL" id="BLXT01005987">
    <property type="protein sequence ID" value="GFO28008.1"/>
    <property type="molecule type" value="Genomic_DNA"/>
</dbReference>
<evidence type="ECO:0000256" key="1">
    <source>
        <dbReference type="SAM" id="MobiDB-lite"/>
    </source>
</evidence>
<evidence type="ECO:0000313" key="3">
    <source>
        <dbReference type="Proteomes" id="UP000735302"/>
    </source>
</evidence>
<gene>
    <name evidence="2" type="ORF">PoB_005451300</name>
</gene>
<comment type="caution">
    <text evidence="2">The sequence shown here is derived from an EMBL/GenBank/DDBJ whole genome shotgun (WGS) entry which is preliminary data.</text>
</comment>
<feature type="region of interest" description="Disordered" evidence="1">
    <location>
        <begin position="110"/>
        <end position="129"/>
    </location>
</feature>
<dbReference type="AlphaFoldDB" id="A0AAV4C922"/>
<evidence type="ECO:0000313" key="2">
    <source>
        <dbReference type="EMBL" id="GFO28008.1"/>
    </source>
</evidence>
<name>A0AAV4C922_9GAST</name>
<protein>
    <submittedName>
        <fullName evidence="2">Uncharacterized protein</fullName>
    </submittedName>
</protein>
<accession>A0AAV4C922</accession>
<organism evidence="2 3">
    <name type="scientific">Plakobranchus ocellatus</name>
    <dbReference type="NCBI Taxonomy" id="259542"/>
    <lineage>
        <taxon>Eukaryota</taxon>
        <taxon>Metazoa</taxon>
        <taxon>Spiralia</taxon>
        <taxon>Lophotrochozoa</taxon>
        <taxon>Mollusca</taxon>
        <taxon>Gastropoda</taxon>
        <taxon>Heterobranchia</taxon>
        <taxon>Euthyneura</taxon>
        <taxon>Panpulmonata</taxon>
        <taxon>Sacoglossa</taxon>
        <taxon>Placobranchoidea</taxon>
        <taxon>Plakobranchidae</taxon>
        <taxon>Plakobranchus</taxon>
    </lineage>
</organism>